<evidence type="ECO:0000256" key="5">
    <source>
        <dbReference type="PROSITE-ProRule" id="PRU01240"/>
    </source>
</evidence>
<gene>
    <name evidence="7" type="ORF">RIB56_17975</name>
</gene>
<dbReference type="InterPro" id="IPR050131">
    <property type="entry name" value="Peptidase_S8_subtilisin-like"/>
</dbReference>
<dbReference type="SUPFAM" id="SSF52743">
    <property type="entry name" value="Subtilisin-like"/>
    <property type="match status" value="1"/>
</dbReference>
<keyword evidence="8" id="KW-1185">Reference proteome</keyword>
<keyword evidence="2 5" id="KW-0645">Protease</keyword>
<sequence length="314" mass="35510">MSSKWHRVPIISNRMEIFVSKNAHYQLEVKLILVILMLIISSTLSYSHNDTTKNLDLSAKYYENLKTWPNKFLNLNKNSSTGKGIKVAILDTEVKFKTVNNLKRIHYFLSNDNANSFIEASTHADQIVSIINSIAPDAEIYLVVVSNKDGKIKENDLKNALDWLTKEKVDIINMSFGFNSAMSKTIEPRLEKLYKNNTVIVAASGNEGISRVNYPASSQYVISVGANDYSGQKWINSNYGTELDFSMPGVQIIDKYRQIYVDGTSFSTAFMSGMIAKLKEKHHNTSNKDIYAKLIQMTPTHKWNPLNGYGIPTF</sequence>
<accession>A0ABU4JAQ8</accession>
<reference evidence="8" key="1">
    <citation type="submission" date="2023-07" db="EMBL/GenBank/DDBJ databases">
        <title>Draft genomic sequences of Priestia flexa CCM isolated from the soil of an abandoned mine contaminated by free cyanide in the high Andean zone of Tacna, Peru.</title>
        <authorList>
            <person name="Caceda Quiroz C.J."/>
            <person name="Maraza Chooque G.J."/>
            <person name="Fora Quispe G.L."/>
            <person name="Carpio Mamani M."/>
        </authorList>
    </citation>
    <scope>NUCLEOTIDE SEQUENCE [LARGE SCALE GENOMIC DNA]</scope>
    <source>
        <strain evidence="8">CCM</strain>
    </source>
</reference>
<evidence type="ECO:0000256" key="4">
    <source>
        <dbReference type="ARBA" id="ARBA00022825"/>
    </source>
</evidence>
<evidence type="ECO:0000256" key="1">
    <source>
        <dbReference type="ARBA" id="ARBA00011073"/>
    </source>
</evidence>
<dbReference type="PANTHER" id="PTHR43806">
    <property type="entry name" value="PEPTIDASE S8"/>
    <property type="match status" value="1"/>
</dbReference>
<evidence type="ECO:0000256" key="3">
    <source>
        <dbReference type="ARBA" id="ARBA00022801"/>
    </source>
</evidence>
<feature type="active site" description="Charge relay system" evidence="5">
    <location>
        <position position="91"/>
    </location>
</feature>
<dbReference type="PANTHER" id="PTHR43806:SF11">
    <property type="entry name" value="CEREVISIN-RELATED"/>
    <property type="match status" value="1"/>
</dbReference>
<proteinExistence type="inferred from homology"/>
<evidence type="ECO:0000259" key="6">
    <source>
        <dbReference type="Pfam" id="PF00082"/>
    </source>
</evidence>
<dbReference type="PROSITE" id="PS51892">
    <property type="entry name" value="SUBTILASE"/>
    <property type="match status" value="1"/>
</dbReference>
<dbReference type="Proteomes" id="UP001284771">
    <property type="component" value="Unassembled WGS sequence"/>
</dbReference>
<evidence type="ECO:0000313" key="8">
    <source>
        <dbReference type="Proteomes" id="UP001284771"/>
    </source>
</evidence>
<protein>
    <submittedName>
        <fullName evidence="7">S8 family serine peptidase</fullName>
    </submittedName>
</protein>
<dbReference type="InterPro" id="IPR000209">
    <property type="entry name" value="Peptidase_S8/S53_dom"/>
</dbReference>
<feature type="domain" description="Peptidase S8/S53" evidence="6">
    <location>
        <begin position="82"/>
        <end position="310"/>
    </location>
</feature>
<evidence type="ECO:0000313" key="7">
    <source>
        <dbReference type="EMBL" id="MDW8518000.1"/>
    </source>
</evidence>
<evidence type="ECO:0000256" key="2">
    <source>
        <dbReference type="ARBA" id="ARBA00022670"/>
    </source>
</evidence>
<name>A0ABU4JAQ8_9BACI</name>
<keyword evidence="3 5" id="KW-0378">Hydrolase</keyword>
<keyword evidence="4 5" id="KW-0720">Serine protease</keyword>
<feature type="active site" description="Charge relay system" evidence="5">
    <location>
        <position position="123"/>
    </location>
</feature>
<comment type="similarity">
    <text evidence="1 5">Belongs to the peptidase S8 family.</text>
</comment>
<dbReference type="InterPro" id="IPR036852">
    <property type="entry name" value="Peptidase_S8/S53_dom_sf"/>
</dbReference>
<feature type="active site" description="Charge relay system" evidence="5">
    <location>
        <position position="265"/>
    </location>
</feature>
<organism evidence="7 8">
    <name type="scientific">Priestia flexa</name>
    <dbReference type="NCBI Taxonomy" id="86664"/>
    <lineage>
        <taxon>Bacteria</taxon>
        <taxon>Bacillati</taxon>
        <taxon>Bacillota</taxon>
        <taxon>Bacilli</taxon>
        <taxon>Bacillales</taxon>
        <taxon>Bacillaceae</taxon>
        <taxon>Priestia</taxon>
    </lineage>
</organism>
<comment type="caution">
    <text evidence="7">The sequence shown here is derived from an EMBL/GenBank/DDBJ whole genome shotgun (WGS) entry which is preliminary data.</text>
</comment>
<dbReference type="Pfam" id="PF00082">
    <property type="entry name" value="Peptidase_S8"/>
    <property type="match status" value="1"/>
</dbReference>
<dbReference type="RefSeq" id="WP_163070808.1">
    <property type="nucleotide sequence ID" value="NZ_JAKRCX010000001.1"/>
</dbReference>
<dbReference type="Gene3D" id="3.40.50.200">
    <property type="entry name" value="Peptidase S8/S53 domain"/>
    <property type="match status" value="1"/>
</dbReference>
<dbReference type="EMBL" id="JAWUZT010000073">
    <property type="protein sequence ID" value="MDW8518000.1"/>
    <property type="molecule type" value="Genomic_DNA"/>
</dbReference>